<reference evidence="9" key="3">
    <citation type="submission" date="2025-09" db="UniProtKB">
        <authorList>
            <consortium name="Ensembl"/>
        </authorList>
    </citation>
    <scope>IDENTIFICATION</scope>
</reference>
<keyword evidence="6 8" id="KW-0472">Membrane</keyword>
<feature type="transmembrane region" description="Helical" evidence="8">
    <location>
        <begin position="27"/>
        <end position="47"/>
    </location>
</feature>
<dbReference type="AlphaFoldDB" id="A0A7N4P2L2"/>
<dbReference type="Pfam" id="PF03062">
    <property type="entry name" value="MBOAT"/>
    <property type="match status" value="1"/>
</dbReference>
<evidence type="ECO:0000256" key="8">
    <source>
        <dbReference type="SAM" id="Phobius"/>
    </source>
</evidence>
<dbReference type="GeneTree" id="ENSGT01030000234564"/>
<dbReference type="GO" id="GO:0030258">
    <property type="term" value="P:lipid modification"/>
    <property type="evidence" value="ECO:0007669"/>
    <property type="project" value="TreeGrafter"/>
</dbReference>
<evidence type="ECO:0000313" key="10">
    <source>
        <dbReference type="Proteomes" id="UP000007648"/>
    </source>
</evidence>
<organism evidence="9 10">
    <name type="scientific">Sarcophilus harrisii</name>
    <name type="common">Tasmanian devil</name>
    <name type="synonym">Sarcophilus laniarius</name>
    <dbReference type="NCBI Taxonomy" id="9305"/>
    <lineage>
        <taxon>Eukaryota</taxon>
        <taxon>Metazoa</taxon>
        <taxon>Chordata</taxon>
        <taxon>Craniata</taxon>
        <taxon>Vertebrata</taxon>
        <taxon>Euteleostomi</taxon>
        <taxon>Mammalia</taxon>
        <taxon>Metatheria</taxon>
        <taxon>Dasyuromorphia</taxon>
        <taxon>Dasyuridae</taxon>
        <taxon>Sarcophilus</taxon>
    </lineage>
</organism>
<dbReference type="InterPro" id="IPR004299">
    <property type="entry name" value="MBOAT_fam"/>
</dbReference>
<dbReference type="GO" id="GO:0005789">
    <property type="term" value="C:endoplasmic reticulum membrane"/>
    <property type="evidence" value="ECO:0007669"/>
    <property type="project" value="UniProtKB-SubCell"/>
</dbReference>
<evidence type="ECO:0000256" key="6">
    <source>
        <dbReference type="ARBA" id="ARBA00023136"/>
    </source>
</evidence>
<dbReference type="Proteomes" id="UP000007648">
    <property type="component" value="Unassembled WGS sequence"/>
</dbReference>
<protein>
    <submittedName>
        <fullName evidence="9">Membrane bound O-acyltransferase domain containing 2</fullName>
    </submittedName>
</protein>
<gene>
    <name evidence="9" type="primary">MBOAT2</name>
</gene>
<feature type="transmembrane region" description="Helical" evidence="8">
    <location>
        <begin position="381"/>
        <end position="405"/>
    </location>
</feature>
<feature type="transmembrane region" description="Helical" evidence="8">
    <location>
        <begin position="339"/>
        <end position="361"/>
    </location>
</feature>
<evidence type="ECO:0000256" key="3">
    <source>
        <dbReference type="ARBA" id="ARBA00022692"/>
    </source>
</evidence>
<keyword evidence="2" id="KW-0808">Transferase</keyword>
<keyword evidence="3 8" id="KW-0812">Transmembrane</keyword>
<keyword evidence="4" id="KW-0256">Endoplasmic reticulum</keyword>
<dbReference type="InterPro" id="IPR049941">
    <property type="entry name" value="LPLAT_7/PORCN-like"/>
</dbReference>
<dbReference type="Ensembl" id="ENSSHAT00000038666.1">
    <property type="protein sequence ID" value="ENSSHAP00000031349.1"/>
    <property type="gene ID" value="ENSSHAG00000012144.2"/>
</dbReference>
<evidence type="ECO:0000256" key="2">
    <source>
        <dbReference type="ARBA" id="ARBA00022679"/>
    </source>
</evidence>
<evidence type="ECO:0000256" key="5">
    <source>
        <dbReference type="ARBA" id="ARBA00022989"/>
    </source>
</evidence>
<evidence type="ECO:0000313" key="9">
    <source>
        <dbReference type="Ensembl" id="ENSSHAP00000031349.1"/>
    </source>
</evidence>
<dbReference type="PANTHER" id="PTHR13906:SF7">
    <property type="entry name" value="LYSOPHOSPHOLIPID ACYLTRANSFERASE 2"/>
    <property type="match status" value="1"/>
</dbReference>
<comment type="subcellular location">
    <subcellularLocation>
        <location evidence="1">Endoplasmic reticulum membrane</location>
        <topology evidence="1">Multi-pass membrane protein</topology>
    </subcellularLocation>
</comment>
<reference evidence="9 10" key="1">
    <citation type="journal article" date="2011" name="Proc. Natl. Acad. Sci. U.S.A.">
        <title>Genetic diversity and population structure of the endangered marsupial Sarcophilus harrisii (Tasmanian devil).</title>
        <authorList>
            <person name="Miller W."/>
            <person name="Hayes V.M."/>
            <person name="Ratan A."/>
            <person name="Petersen D.C."/>
            <person name="Wittekindt N.E."/>
            <person name="Miller J."/>
            <person name="Walenz B."/>
            <person name="Knight J."/>
            <person name="Qi J."/>
            <person name="Zhao F."/>
            <person name="Wang Q."/>
            <person name="Bedoya-Reina O.C."/>
            <person name="Katiyar N."/>
            <person name="Tomsho L.P."/>
            <person name="Kasson L.M."/>
            <person name="Hardie R.A."/>
            <person name="Woodbridge P."/>
            <person name="Tindall E.A."/>
            <person name="Bertelsen M.F."/>
            <person name="Dixon D."/>
            <person name="Pyecroft S."/>
            <person name="Helgen K.M."/>
            <person name="Lesk A.M."/>
            <person name="Pringle T.H."/>
            <person name="Patterson N."/>
            <person name="Zhang Y."/>
            <person name="Kreiss A."/>
            <person name="Woods G.M."/>
            <person name="Jones M.E."/>
            <person name="Schuster S.C."/>
        </authorList>
    </citation>
    <scope>NUCLEOTIDE SEQUENCE [LARGE SCALE GENOMIC DNA]</scope>
</reference>
<dbReference type="GO" id="GO:0016746">
    <property type="term" value="F:acyltransferase activity"/>
    <property type="evidence" value="ECO:0007669"/>
    <property type="project" value="UniProtKB-KW"/>
</dbReference>
<keyword evidence="7" id="KW-0012">Acyltransferase</keyword>
<accession>A0A7N4P2L2</accession>
<name>A0A7N4P2L2_SARHA</name>
<proteinExistence type="predicted"/>
<feature type="transmembrane region" description="Helical" evidence="8">
    <location>
        <begin position="411"/>
        <end position="432"/>
    </location>
</feature>
<sequence>MATTTSTTGSTLLQPLSNAVQLPIDQVNFVVCQLFALLAAVWFRIYLHSSKTSSFIRHVVATLLGLYLSLFCFGWYALHFLVQSGISYYIMIIIGVENMHKPMMIITQKITSLAYEIHDGMFRKEEELTPSQRGLAVRRMPSLLEYLSYNCNFMGILAGPLCSYKDYITFIEGRSYQLTQSEANGKEEIQYEKTEPSPNVAVLQKLLICGLSLLFHLTISKSLPVEYNIDDHFQATASLPTKVIYLYVSLMAARPKYYFAWTLADAINNAAGFGFKGYDKNGQECWDLISNLRIRQIEFSTSFKMFLDNWNIQTALWLKRVCYERASFSPTIQTFILSAIWHGVYPGYYLTFLTGMVMTLAARTMRNNIRHYFIEPPEVKLFYDVITWMATQIAISYTVVPFVLLSIKPSILFFSSWYYCLHIAGILVVILLPGKKTIRGKKIQQEDHLSQSKKVEEEQSLLGQNSYLATNNVRSQQKKVTPRYSTLKQ</sequence>
<dbReference type="PANTHER" id="PTHR13906">
    <property type="entry name" value="PORCUPINE"/>
    <property type="match status" value="1"/>
</dbReference>
<keyword evidence="10" id="KW-1185">Reference proteome</keyword>
<keyword evidence="5 8" id="KW-1133">Transmembrane helix</keyword>
<reference evidence="9" key="2">
    <citation type="submission" date="2025-08" db="UniProtKB">
        <authorList>
            <consortium name="Ensembl"/>
        </authorList>
    </citation>
    <scope>IDENTIFICATION</scope>
</reference>
<feature type="transmembrane region" description="Helical" evidence="8">
    <location>
        <begin position="59"/>
        <end position="78"/>
    </location>
</feature>
<evidence type="ECO:0000256" key="7">
    <source>
        <dbReference type="ARBA" id="ARBA00023315"/>
    </source>
</evidence>
<evidence type="ECO:0000256" key="1">
    <source>
        <dbReference type="ARBA" id="ARBA00004477"/>
    </source>
</evidence>
<evidence type="ECO:0000256" key="4">
    <source>
        <dbReference type="ARBA" id="ARBA00022824"/>
    </source>
</evidence>